<feature type="non-terminal residue" evidence="3">
    <location>
        <position position="324"/>
    </location>
</feature>
<organism evidence="3 4">
    <name type="scientific">Polarella glacialis</name>
    <name type="common">Dinoflagellate</name>
    <dbReference type="NCBI Taxonomy" id="89957"/>
    <lineage>
        <taxon>Eukaryota</taxon>
        <taxon>Sar</taxon>
        <taxon>Alveolata</taxon>
        <taxon>Dinophyceae</taxon>
        <taxon>Suessiales</taxon>
        <taxon>Suessiaceae</taxon>
        <taxon>Polarella</taxon>
    </lineage>
</organism>
<proteinExistence type="predicted"/>
<feature type="compositionally biased region" description="Basic and acidic residues" evidence="1">
    <location>
        <begin position="16"/>
        <end position="28"/>
    </location>
</feature>
<evidence type="ECO:0000313" key="4">
    <source>
        <dbReference type="Proteomes" id="UP000626109"/>
    </source>
</evidence>
<protein>
    <recommendedName>
        <fullName evidence="2">Plus3 domain-containing protein</fullName>
    </recommendedName>
</protein>
<name>A0A813IF01_POLGL</name>
<dbReference type="AlphaFoldDB" id="A0A813IF01"/>
<dbReference type="SMART" id="SM00719">
    <property type="entry name" value="Plus3"/>
    <property type="match status" value="1"/>
</dbReference>
<dbReference type="Proteomes" id="UP000626109">
    <property type="component" value="Unassembled WGS sequence"/>
</dbReference>
<feature type="non-terminal residue" evidence="3">
    <location>
        <position position="1"/>
    </location>
</feature>
<feature type="region of interest" description="Disordered" evidence="1">
    <location>
        <begin position="1"/>
        <end position="28"/>
    </location>
</feature>
<reference evidence="3" key="1">
    <citation type="submission" date="2021-02" db="EMBL/GenBank/DDBJ databases">
        <authorList>
            <person name="Dougan E. K."/>
            <person name="Rhodes N."/>
            <person name="Thang M."/>
            <person name="Chan C."/>
        </authorList>
    </citation>
    <scope>NUCLEOTIDE SEQUENCE</scope>
</reference>
<evidence type="ECO:0000313" key="3">
    <source>
        <dbReference type="EMBL" id="CAE8649788.1"/>
    </source>
</evidence>
<dbReference type="PROSITE" id="PS51360">
    <property type="entry name" value="PLUS3"/>
    <property type="match status" value="1"/>
</dbReference>
<feature type="domain" description="Plus3" evidence="2">
    <location>
        <begin position="30"/>
        <end position="172"/>
    </location>
</feature>
<dbReference type="Pfam" id="PF03126">
    <property type="entry name" value="Plus-3"/>
    <property type="match status" value="1"/>
</dbReference>
<dbReference type="InterPro" id="IPR004343">
    <property type="entry name" value="Plus-3_dom"/>
</dbReference>
<sequence>EADAEEAGEDEDEEKEGVKTSEDKEKERQMQLLGLIREAQLRRDELETILADQPPEDHEDLVKGAFVRITVGKQIQGQIEQNCLLAEITGVEPSPAYELVRQNKETRTLRLQLKCRRDSSERLLKVSAVSNQPATENEMRQWVKLMHRSGKDTDLLVETVQLRAQAVVQSKHIKYDEATVGRILAGKPSLEFNAQKESRMRFLVQAVVSQMDISGIRESEVEDLEVKFKESVGGLHKMEHKALQMQEAWFKARPNLFSIREINRKNEKRQILDDRHALEISLEEELNAAGKTLNPYQRRDCRPVSAWDTSLTPNLGKPLDQGQE</sequence>
<dbReference type="Gene3D" id="3.90.70.200">
    <property type="entry name" value="Plus-3 domain"/>
    <property type="match status" value="1"/>
</dbReference>
<gene>
    <name evidence="3" type="ORF">PGLA2088_LOCUS7736</name>
</gene>
<dbReference type="EMBL" id="CAJNNW010008155">
    <property type="protein sequence ID" value="CAE8649788.1"/>
    <property type="molecule type" value="Genomic_DNA"/>
</dbReference>
<accession>A0A813IF01</accession>
<evidence type="ECO:0000256" key="1">
    <source>
        <dbReference type="SAM" id="MobiDB-lite"/>
    </source>
</evidence>
<evidence type="ECO:0000259" key="2">
    <source>
        <dbReference type="PROSITE" id="PS51360"/>
    </source>
</evidence>
<feature type="compositionally biased region" description="Acidic residues" evidence="1">
    <location>
        <begin position="1"/>
        <end position="15"/>
    </location>
</feature>
<dbReference type="InterPro" id="IPR036128">
    <property type="entry name" value="Plus3-like_sf"/>
</dbReference>
<comment type="caution">
    <text evidence="3">The sequence shown here is derived from an EMBL/GenBank/DDBJ whole genome shotgun (WGS) entry which is preliminary data.</text>
</comment>
<feature type="region of interest" description="Disordered" evidence="1">
    <location>
        <begin position="304"/>
        <end position="324"/>
    </location>
</feature>
<dbReference type="SUPFAM" id="SSF159042">
    <property type="entry name" value="Plus3-like"/>
    <property type="match status" value="1"/>
</dbReference>
<dbReference type="GO" id="GO:0003677">
    <property type="term" value="F:DNA binding"/>
    <property type="evidence" value="ECO:0007669"/>
    <property type="project" value="InterPro"/>
</dbReference>